<evidence type="ECO:0000313" key="19">
    <source>
        <dbReference type="EMBL" id="AWL11182.1"/>
    </source>
</evidence>
<evidence type="ECO:0000256" key="14">
    <source>
        <dbReference type="PROSITE-ProRule" id="PRU01360"/>
    </source>
</evidence>
<keyword evidence="11 14" id="KW-0472">Membrane</keyword>
<evidence type="ECO:0000256" key="2">
    <source>
        <dbReference type="ARBA" id="ARBA00009810"/>
    </source>
</evidence>
<dbReference type="InterPro" id="IPR000531">
    <property type="entry name" value="Beta-barrel_TonB"/>
</dbReference>
<dbReference type="OrthoDB" id="127311at2"/>
<keyword evidence="3 14" id="KW-0813">Transport</keyword>
<dbReference type="Proteomes" id="UP000245728">
    <property type="component" value="Chromosome"/>
</dbReference>
<keyword evidence="6 14" id="KW-0812">Transmembrane</keyword>
<dbReference type="GO" id="GO:0038023">
    <property type="term" value="F:signaling receptor activity"/>
    <property type="evidence" value="ECO:0007669"/>
    <property type="project" value="InterPro"/>
</dbReference>
<protein>
    <submittedName>
        <fullName evidence="19">Ferrioxamine receptor</fullName>
    </submittedName>
</protein>
<dbReference type="KEGG" id="salh:HMF8227_00686"/>
<dbReference type="EMBL" id="CP029347">
    <property type="protein sequence ID" value="AWL11182.1"/>
    <property type="molecule type" value="Genomic_DNA"/>
</dbReference>
<comment type="subcellular location">
    <subcellularLocation>
        <location evidence="1 14">Cell outer membrane</location>
        <topology evidence="1 14">Multi-pass membrane protein</topology>
    </subcellularLocation>
</comment>
<evidence type="ECO:0000256" key="10">
    <source>
        <dbReference type="ARBA" id="ARBA00023077"/>
    </source>
</evidence>
<dbReference type="InterPro" id="IPR010105">
    <property type="entry name" value="TonB_sidphr_rcpt"/>
</dbReference>
<dbReference type="CDD" id="cd01347">
    <property type="entry name" value="ligand_gated_channel"/>
    <property type="match status" value="1"/>
</dbReference>
<evidence type="ECO:0000256" key="5">
    <source>
        <dbReference type="ARBA" id="ARBA00022496"/>
    </source>
</evidence>
<dbReference type="GO" id="GO:0009279">
    <property type="term" value="C:cell outer membrane"/>
    <property type="evidence" value="ECO:0007669"/>
    <property type="project" value="UniProtKB-SubCell"/>
</dbReference>
<reference evidence="19 20" key="1">
    <citation type="submission" date="2018-05" db="EMBL/GenBank/DDBJ databases">
        <title>Salinimonas sp. HMF8227 Genome sequencing and assembly.</title>
        <authorList>
            <person name="Kang H."/>
            <person name="Kang J."/>
            <person name="Cha I."/>
            <person name="Kim H."/>
            <person name="Joh K."/>
        </authorList>
    </citation>
    <scope>NUCLEOTIDE SEQUENCE [LARGE SCALE GENOMIC DNA]</scope>
    <source>
        <strain evidence="19 20">HMF8227</strain>
    </source>
</reference>
<sequence length="710" mass="79019">MSYSYSRLCVAVMTALSTLSAPVLAQQTESNAQSKDGIERVSVLGRATQFYRMDESAMATKTPTNFMDIPQSIQVLSEELIEDQAARQTTDLYRSISGVSQFSYSGVTARGFRQDQVRYDGVQGDPYSGFSIPQLFNIERVEVLKGPSSMLYGGGEPGALINYVTKKPEFDDKVETALFLGNYSQKGASVDATGSMSDSSAFRLGTFYQDRETFRKNTDEQNLQLSASATWLVGNRTDLTLQWDHINQDLGGHRLRGVPVDDQGNFLTDISYNANEPGDSQKLKADVLQLISNHMFDNGMTNRTMVRVLDNERTQQYHDNRGLLDDGRSMIREYRDQLRENQEVSLTTDFVYETELGGLQHTLLVGGDAFLVDYHFEYKVGRGESSNVPDLDILNPQYGADPSNYLLTSRPNRDNEFERFGFYIQDQIHFNKEWLGLVGARYDNFKDEVLGGSAYSVSDSQWTPRVGVIYQPTSDTSLFANITQGFNPQSTGSQASAELDSDFGALLEPEESRQYEVGVKNQWLDNRILSTLTAYEITKSNVTLANPADTGFGDGIPSVTQIGEVTSEGIELDVVGDITKNWTGTFNYAYNDTVITGGGDGSIRNSVGSKFANAPEHTVGLWTRFDFPAIASAFSFGMEYVGERISLSDQVVQSYTVWDASWRSEIQGFDLQINVRNLFDKEYASSGFSAHNGHFPGEPRTVLVQLSRTF</sequence>
<dbReference type="AlphaFoldDB" id="A0A2S2E0X2"/>
<feature type="chain" id="PRO_5015565367" evidence="16">
    <location>
        <begin position="26"/>
        <end position="710"/>
    </location>
</feature>
<keyword evidence="8" id="KW-0408">Iron</keyword>
<keyword evidence="5" id="KW-0410">Iron transport</keyword>
<feature type="domain" description="TonB-dependent receptor-like beta-barrel" evidence="17">
    <location>
        <begin position="250"/>
        <end position="678"/>
    </location>
</feature>
<evidence type="ECO:0000256" key="1">
    <source>
        <dbReference type="ARBA" id="ARBA00004571"/>
    </source>
</evidence>
<evidence type="ECO:0000256" key="6">
    <source>
        <dbReference type="ARBA" id="ARBA00022692"/>
    </source>
</evidence>
<keyword evidence="12 19" id="KW-0675">Receptor</keyword>
<dbReference type="PANTHER" id="PTHR32552">
    <property type="entry name" value="FERRICHROME IRON RECEPTOR-RELATED"/>
    <property type="match status" value="1"/>
</dbReference>
<organism evidence="19 20">
    <name type="scientific">Saliniradius amylolyticus</name>
    <dbReference type="NCBI Taxonomy" id="2183582"/>
    <lineage>
        <taxon>Bacteria</taxon>
        <taxon>Pseudomonadati</taxon>
        <taxon>Pseudomonadota</taxon>
        <taxon>Gammaproteobacteria</taxon>
        <taxon>Alteromonadales</taxon>
        <taxon>Alteromonadaceae</taxon>
        <taxon>Saliniradius</taxon>
    </lineage>
</organism>
<evidence type="ECO:0000313" key="20">
    <source>
        <dbReference type="Proteomes" id="UP000245728"/>
    </source>
</evidence>
<dbReference type="GO" id="GO:0015344">
    <property type="term" value="F:siderophore uptake transmembrane transporter activity"/>
    <property type="evidence" value="ECO:0007669"/>
    <property type="project" value="TreeGrafter"/>
</dbReference>
<dbReference type="GO" id="GO:0015891">
    <property type="term" value="P:siderophore transport"/>
    <property type="evidence" value="ECO:0007669"/>
    <property type="project" value="InterPro"/>
</dbReference>
<keyword evidence="10 15" id="KW-0798">TonB box</keyword>
<keyword evidence="4 14" id="KW-1134">Transmembrane beta strand</keyword>
<evidence type="ECO:0000256" key="15">
    <source>
        <dbReference type="RuleBase" id="RU003357"/>
    </source>
</evidence>
<dbReference type="NCBIfam" id="TIGR01783">
    <property type="entry name" value="TonB-siderophor"/>
    <property type="match status" value="1"/>
</dbReference>
<dbReference type="PANTHER" id="PTHR32552:SF68">
    <property type="entry name" value="FERRICHROME OUTER MEMBRANE TRANSPORTER_PHAGE RECEPTOR"/>
    <property type="match status" value="1"/>
</dbReference>
<evidence type="ECO:0000256" key="8">
    <source>
        <dbReference type="ARBA" id="ARBA00023004"/>
    </source>
</evidence>
<keyword evidence="13 14" id="KW-0998">Cell outer membrane</keyword>
<feature type="signal peptide" evidence="16">
    <location>
        <begin position="1"/>
        <end position="25"/>
    </location>
</feature>
<dbReference type="InterPro" id="IPR037066">
    <property type="entry name" value="Plug_dom_sf"/>
</dbReference>
<dbReference type="InterPro" id="IPR012910">
    <property type="entry name" value="Plug_dom"/>
</dbReference>
<evidence type="ECO:0000259" key="18">
    <source>
        <dbReference type="Pfam" id="PF07715"/>
    </source>
</evidence>
<keyword evidence="7 16" id="KW-0732">Signal</keyword>
<dbReference type="Pfam" id="PF00593">
    <property type="entry name" value="TonB_dep_Rec_b-barrel"/>
    <property type="match status" value="1"/>
</dbReference>
<feature type="domain" description="TonB-dependent receptor plug" evidence="18">
    <location>
        <begin position="67"/>
        <end position="159"/>
    </location>
</feature>
<dbReference type="InterPro" id="IPR039426">
    <property type="entry name" value="TonB-dep_rcpt-like"/>
</dbReference>
<name>A0A2S2E0X2_9ALTE</name>
<evidence type="ECO:0000256" key="9">
    <source>
        <dbReference type="ARBA" id="ARBA00023065"/>
    </source>
</evidence>
<dbReference type="Gene3D" id="2.170.130.10">
    <property type="entry name" value="TonB-dependent receptor, plug domain"/>
    <property type="match status" value="1"/>
</dbReference>
<evidence type="ECO:0000256" key="12">
    <source>
        <dbReference type="ARBA" id="ARBA00023170"/>
    </source>
</evidence>
<dbReference type="SUPFAM" id="SSF56935">
    <property type="entry name" value="Porins"/>
    <property type="match status" value="1"/>
</dbReference>
<dbReference type="InterPro" id="IPR036942">
    <property type="entry name" value="Beta-barrel_TonB_sf"/>
</dbReference>
<accession>A0A2S2E0X2</accession>
<evidence type="ECO:0000256" key="11">
    <source>
        <dbReference type="ARBA" id="ARBA00023136"/>
    </source>
</evidence>
<evidence type="ECO:0000256" key="3">
    <source>
        <dbReference type="ARBA" id="ARBA00022448"/>
    </source>
</evidence>
<evidence type="ECO:0000256" key="13">
    <source>
        <dbReference type="ARBA" id="ARBA00023237"/>
    </source>
</evidence>
<evidence type="ECO:0000256" key="4">
    <source>
        <dbReference type="ARBA" id="ARBA00022452"/>
    </source>
</evidence>
<comment type="similarity">
    <text evidence="2 14 15">Belongs to the TonB-dependent receptor family.</text>
</comment>
<dbReference type="Gene3D" id="2.40.170.20">
    <property type="entry name" value="TonB-dependent receptor, beta-barrel domain"/>
    <property type="match status" value="1"/>
</dbReference>
<dbReference type="PROSITE" id="PS52016">
    <property type="entry name" value="TONB_DEPENDENT_REC_3"/>
    <property type="match status" value="1"/>
</dbReference>
<keyword evidence="9" id="KW-0406">Ion transport</keyword>
<dbReference type="Pfam" id="PF07715">
    <property type="entry name" value="Plug"/>
    <property type="match status" value="1"/>
</dbReference>
<proteinExistence type="inferred from homology"/>
<gene>
    <name evidence="19" type="ORF">HMF8227_00686</name>
</gene>
<evidence type="ECO:0000256" key="16">
    <source>
        <dbReference type="SAM" id="SignalP"/>
    </source>
</evidence>
<evidence type="ECO:0000256" key="7">
    <source>
        <dbReference type="ARBA" id="ARBA00022729"/>
    </source>
</evidence>
<keyword evidence="20" id="KW-1185">Reference proteome</keyword>
<evidence type="ECO:0000259" key="17">
    <source>
        <dbReference type="Pfam" id="PF00593"/>
    </source>
</evidence>